<dbReference type="PROSITE" id="PS50174">
    <property type="entry name" value="G_PATCH"/>
    <property type="match status" value="1"/>
</dbReference>
<name>A0A507C835_9FUNG</name>
<feature type="domain" description="G-patch" evidence="2">
    <location>
        <begin position="76"/>
        <end position="126"/>
    </location>
</feature>
<evidence type="ECO:0000313" key="4">
    <source>
        <dbReference type="Proteomes" id="UP000319731"/>
    </source>
</evidence>
<dbReference type="Pfam" id="PF13821">
    <property type="entry name" value="DUF4187"/>
    <property type="match status" value="1"/>
</dbReference>
<dbReference type="AlphaFoldDB" id="A0A507C835"/>
<evidence type="ECO:0000313" key="3">
    <source>
        <dbReference type="EMBL" id="TPX35309.1"/>
    </source>
</evidence>
<reference evidence="3 4" key="1">
    <citation type="journal article" date="2019" name="Sci. Rep.">
        <title>Comparative genomics of chytrid fungi reveal insights into the obligate biotrophic and pathogenic lifestyle of Synchytrium endobioticum.</title>
        <authorList>
            <person name="van de Vossenberg B.T.L.H."/>
            <person name="Warris S."/>
            <person name="Nguyen H.D.T."/>
            <person name="van Gent-Pelzer M.P.E."/>
            <person name="Joly D.L."/>
            <person name="van de Geest H.C."/>
            <person name="Bonants P.J.M."/>
            <person name="Smith D.S."/>
            <person name="Levesque C.A."/>
            <person name="van der Lee T.A.J."/>
        </authorList>
    </citation>
    <scope>NUCLEOTIDE SEQUENCE [LARGE SCALE GENOMIC DNA]</scope>
    <source>
        <strain evidence="3 4">JEL517</strain>
    </source>
</reference>
<comment type="caution">
    <text evidence="3">The sequence shown here is derived from an EMBL/GenBank/DDBJ whole genome shotgun (WGS) entry which is preliminary data.</text>
</comment>
<dbReference type="InterPro" id="IPR025239">
    <property type="entry name" value="DUF4187"/>
</dbReference>
<dbReference type="Pfam" id="PF01585">
    <property type="entry name" value="G-patch"/>
    <property type="match status" value="1"/>
</dbReference>
<keyword evidence="4" id="KW-1185">Reference proteome</keyword>
<gene>
    <name evidence="3" type="ORF">SmJEL517_g02314</name>
</gene>
<organism evidence="3 4">
    <name type="scientific">Synchytrium microbalum</name>
    <dbReference type="NCBI Taxonomy" id="1806994"/>
    <lineage>
        <taxon>Eukaryota</taxon>
        <taxon>Fungi</taxon>
        <taxon>Fungi incertae sedis</taxon>
        <taxon>Chytridiomycota</taxon>
        <taxon>Chytridiomycota incertae sedis</taxon>
        <taxon>Chytridiomycetes</taxon>
        <taxon>Synchytriales</taxon>
        <taxon>Synchytriaceae</taxon>
        <taxon>Synchytrium</taxon>
    </lineage>
</organism>
<feature type="region of interest" description="Disordered" evidence="1">
    <location>
        <begin position="1"/>
        <end position="74"/>
    </location>
</feature>
<dbReference type="GO" id="GO:0000776">
    <property type="term" value="C:kinetochore"/>
    <property type="evidence" value="ECO:0007669"/>
    <property type="project" value="TreeGrafter"/>
</dbReference>
<dbReference type="InterPro" id="IPR039249">
    <property type="entry name" value="GPATCH11"/>
</dbReference>
<dbReference type="GeneID" id="42003539"/>
<dbReference type="Proteomes" id="UP000319731">
    <property type="component" value="Unassembled WGS sequence"/>
</dbReference>
<dbReference type="STRING" id="1806994.A0A507C835"/>
<dbReference type="EMBL" id="QEAO01000009">
    <property type="protein sequence ID" value="TPX35309.1"/>
    <property type="molecule type" value="Genomic_DNA"/>
</dbReference>
<feature type="region of interest" description="Disordered" evidence="1">
    <location>
        <begin position="123"/>
        <end position="150"/>
    </location>
</feature>
<sequence>MSGLGSASHEVEDEEDDYMSSSILEEATKVPVKSKPKTYSEKRRDQLLKQQLNQPAPLRVREQEARNQGLNKTIDESNKGFQMLAKLGYTKGMSLGVADSLLQPARTDPIPIVLKNDRLGIGAPTAKRPASSLEDADNEEGDNQKTQSKTRDEFRTLKNQEFINRHISSLVKRARLSCEQLDAKLGKLRNKFWVKEKVKNDDIDGRNPQEFDSIGGVKEVYSRVAYEPDVATSDDDEPEEVEGVDEDFDGLEPSQQLEQIIEYLRATHFYCIFCGDVFANQDDLAQNCPGPSEAEHEDM</sequence>
<accession>A0A507C835</accession>
<dbReference type="SMART" id="SM00443">
    <property type="entry name" value="G_patch"/>
    <property type="match status" value="1"/>
</dbReference>
<dbReference type="PANTHER" id="PTHR21032">
    <property type="entry name" value="G PATCH DOMAIN-CONTAINING PROTEIN 11"/>
    <property type="match status" value="1"/>
</dbReference>
<feature type="compositionally biased region" description="Basic and acidic residues" evidence="1">
    <location>
        <begin position="38"/>
        <end position="47"/>
    </location>
</feature>
<evidence type="ECO:0000256" key="1">
    <source>
        <dbReference type="SAM" id="MobiDB-lite"/>
    </source>
</evidence>
<dbReference type="SMART" id="SM01173">
    <property type="entry name" value="DUF4187"/>
    <property type="match status" value="1"/>
</dbReference>
<evidence type="ECO:0000259" key="2">
    <source>
        <dbReference type="PROSITE" id="PS50174"/>
    </source>
</evidence>
<dbReference type="PANTHER" id="PTHR21032:SF0">
    <property type="entry name" value="G PATCH DOMAIN-CONTAINING PROTEIN 11"/>
    <property type="match status" value="1"/>
</dbReference>
<dbReference type="RefSeq" id="XP_031025836.1">
    <property type="nucleotide sequence ID" value="XM_031168242.1"/>
</dbReference>
<dbReference type="InterPro" id="IPR000467">
    <property type="entry name" value="G_patch_dom"/>
</dbReference>
<dbReference type="OrthoDB" id="786951at2759"/>
<protein>
    <recommendedName>
        <fullName evidence="2">G-patch domain-containing protein</fullName>
    </recommendedName>
</protein>
<proteinExistence type="predicted"/>
<dbReference type="GO" id="GO:0003676">
    <property type="term" value="F:nucleic acid binding"/>
    <property type="evidence" value="ECO:0007669"/>
    <property type="project" value="InterPro"/>
</dbReference>